<comment type="caution">
    <text evidence="1">The sequence shown here is derived from an EMBL/GenBank/DDBJ whole genome shotgun (WGS) entry which is preliminary data.</text>
</comment>
<keyword evidence="2" id="KW-1185">Reference proteome</keyword>
<name>A0ABD5S9A1_9EURY</name>
<dbReference type="AlphaFoldDB" id="A0ABD5S9A1"/>
<dbReference type="RefSeq" id="WP_379780189.1">
    <property type="nucleotide sequence ID" value="NZ_JBHSWW010000054.1"/>
</dbReference>
<protein>
    <submittedName>
        <fullName evidence="1">Uncharacterized protein</fullName>
    </submittedName>
</protein>
<reference evidence="1 2" key="1">
    <citation type="journal article" date="2019" name="Int. J. Syst. Evol. Microbiol.">
        <title>The Global Catalogue of Microorganisms (GCM) 10K type strain sequencing project: providing services to taxonomists for standard genome sequencing and annotation.</title>
        <authorList>
            <consortium name="The Broad Institute Genomics Platform"/>
            <consortium name="The Broad Institute Genome Sequencing Center for Infectious Disease"/>
            <person name="Wu L."/>
            <person name="Ma J."/>
        </authorList>
    </citation>
    <scope>NUCLEOTIDE SEQUENCE [LARGE SCALE GENOMIC DNA]</scope>
    <source>
        <strain evidence="1 2">CGMCC 1.3239</strain>
    </source>
</reference>
<proteinExistence type="predicted"/>
<evidence type="ECO:0000313" key="2">
    <source>
        <dbReference type="Proteomes" id="UP001596442"/>
    </source>
</evidence>
<dbReference type="Gene3D" id="3.90.1480.10">
    <property type="entry name" value="Alpha-2,3-sialyltransferase"/>
    <property type="match status" value="1"/>
</dbReference>
<evidence type="ECO:0000313" key="1">
    <source>
        <dbReference type="EMBL" id="MFC6752984.1"/>
    </source>
</evidence>
<accession>A0ABD5S9A1</accession>
<sequence>MINKVVDAWRKKGARYVAQRGLEKATGHIERNTIEQTKYALPYLVRKHNKSAIKAMSEVVDSGIGKPISFTDLNSYKTSDRIFILGSGSSINNISKEKWEHIERHDSVGLNRWPVHDFVPTYHVFEIHSNWFPPSDDPGMVKFGDVFIDMLNKRKGAYSNTATILKDTTSLANTDAVDHIPSWLKNRLIISRDSEFKRFVDWESTSKKNRLLLAYLYNSGYFDQGNIDVLYRKRGSISYLIHLSVVLGYDSIVLCGVDMTDSNYFFESSEYMEGNIPIPKVRTRNKSESKHRTVDPHVGKLTLDQVIYDMNDVILNAENIDLYVENKTSKLHPEIPEYNNLN</sequence>
<dbReference type="EMBL" id="JBHSWW010000054">
    <property type="protein sequence ID" value="MFC6752984.1"/>
    <property type="molecule type" value="Genomic_DNA"/>
</dbReference>
<dbReference type="Proteomes" id="UP001596442">
    <property type="component" value="Unassembled WGS sequence"/>
</dbReference>
<organism evidence="1 2">
    <name type="scientific">Halorubrum tibetense</name>
    <dbReference type="NCBI Taxonomy" id="175631"/>
    <lineage>
        <taxon>Archaea</taxon>
        <taxon>Methanobacteriati</taxon>
        <taxon>Methanobacteriota</taxon>
        <taxon>Stenosarchaea group</taxon>
        <taxon>Halobacteria</taxon>
        <taxon>Halobacteriales</taxon>
        <taxon>Haloferacaceae</taxon>
        <taxon>Halorubrum</taxon>
    </lineage>
</organism>
<gene>
    <name evidence="1" type="ORF">ACFQEU_05820</name>
</gene>